<feature type="transmembrane region" description="Helical" evidence="1">
    <location>
        <begin position="105"/>
        <end position="124"/>
    </location>
</feature>
<feature type="transmembrane region" description="Helical" evidence="1">
    <location>
        <begin position="48"/>
        <end position="69"/>
    </location>
</feature>
<comment type="caution">
    <text evidence="2">The sequence shown here is derived from an EMBL/GenBank/DDBJ whole genome shotgun (WGS) entry which is preliminary data.</text>
</comment>
<keyword evidence="3" id="KW-1185">Reference proteome</keyword>
<feature type="transmembrane region" description="Helical" evidence="1">
    <location>
        <begin position="81"/>
        <end position="99"/>
    </location>
</feature>
<protein>
    <submittedName>
        <fullName evidence="2">Membrane protein</fullName>
    </submittedName>
</protein>
<feature type="transmembrane region" description="Helical" evidence="1">
    <location>
        <begin position="144"/>
        <end position="161"/>
    </location>
</feature>
<sequence length="256" mass="28172">MNIQNPTTQAAKRHWLVKVPEITLAFWLIKILSTTVGETAADYLAVDVGLGLTVTMGIMMTLLLAALAVQFRSRQYTPWRYWLVVVLISIVGTQITDFLTDHLGVSLYVSTGVFSGLLVLSFWLWHKFERTLSIHDIDTPRREMFYWITILCTFALGTAAGDLATEAFGLGFTVGSVLFGVAIALTWVSFKTGGSPVLTFWVAYVITRPFGASLGDLLTQPKDSGGLDLGTMHISAIFLSVIIVLVTYAQLSRKQS</sequence>
<feature type="transmembrane region" description="Helical" evidence="1">
    <location>
        <begin position="167"/>
        <end position="190"/>
    </location>
</feature>
<proteinExistence type="predicted"/>
<organism evidence="2 3">
    <name type="scientific">Limnobacter litoralis</name>
    <dbReference type="NCBI Taxonomy" id="481366"/>
    <lineage>
        <taxon>Bacteria</taxon>
        <taxon>Pseudomonadati</taxon>
        <taxon>Pseudomonadota</taxon>
        <taxon>Betaproteobacteria</taxon>
        <taxon>Burkholderiales</taxon>
        <taxon>Burkholderiaceae</taxon>
        <taxon>Limnobacter</taxon>
    </lineage>
</organism>
<reference evidence="3" key="1">
    <citation type="journal article" date="2019" name="Int. J. Syst. Evol. Microbiol.">
        <title>The Global Catalogue of Microorganisms (GCM) 10K type strain sequencing project: providing services to taxonomists for standard genome sequencing and annotation.</title>
        <authorList>
            <consortium name="The Broad Institute Genomics Platform"/>
            <consortium name="The Broad Institute Genome Sequencing Center for Infectious Disease"/>
            <person name="Wu L."/>
            <person name="Ma J."/>
        </authorList>
    </citation>
    <scope>NUCLEOTIDE SEQUENCE [LARGE SCALE GENOMIC DNA]</scope>
    <source>
        <strain evidence="3">NBRC 105857</strain>
    </source>
</reference>
<dbReference type="InterPro" id="IPR007136">
    <property type="entry name" value="DUF347"/>
</dbReference>
<accession>A0ABQ5YR80</accession>
<keyword evidence="1" id="KW-0472">Membrane</keyword>
<name>A0ABQ5YR80_9BURK</name>
<dbReference type="EMBL" id="BSOJ01000009">
    <property type="protein sequence ID" value="GLR25941.1"/>
    <property type="molecule type" value="Genomic_DNA"/>
</dbReference>
<evidence type="ECO:0000313" key="2">
    <source>
        <dbReference type="EMBL" id="GLR25941.1"/>
    </source>
</evidence>
<evidence type="ECO:0000313" key="3">
    <source>
        <dbReference type="Proteomes" id="UP001156664"/>
    </source>
</evidence>
<dbReference type="Proteomes" id="UP001156664">
    <property type="component" value="Unassembled WGS sequence"/>
</dbReference>
<keyword evidence="1" id="KW-1133">Transmembrane helix</keyword>
<gene>
    <name evidence="2" type="ORF">GCM10007875_10290</name>
</gene>
<evidence type="ECO:0000256" key="1">
    <source>
        <dbReference type="SAM" id="Phobius"/>
    </source>
</evidence>
<feature type="transmembrane region" description="Helical" evidence="1">
    <location>
        <begin position="197"/>
        <end position="218"/>
    </location>
</feature>
<dbReference type="Pfam" id="PF03988">
    <property type="entry name" value="DUF347"/>
    <property type="match status" value="4"/>
</dbReference>
<dbReference type="RefSeq" id="WP_284280381.1">
    <property type="nucleotide sequence ID" value="NZ_BSOJ01000009.1"/>
</dbReference>
<feature type="transmembrane region" description="Helical" evidence="1">
    <location>
        <begin position="230"/>
        <end position="251"/>
    </location>
</feature>
<keyword evidence="1" id="KW-0812">Transmembrane</keyword>